<dbReference type="AlphaFoldDB" id="A0A1L7D617"/>
<dbReference type="PANTHER" id="PTHR13887">
    <property type="entry name" value="GLUTATHIONE S-TRANSFERASE KAPPA"/>
    <property type="match status" value="1"/>
</dbReference>
<dbReference type="STRING" id="161895.CPHO_01270"/>
<name>A0A1L7D617_9CORY</name>
<feature type="region of interest" description="Disordered" evidence="6">
    <location>
        <begin position="14"/>
        <end position="34"/>
    </location>
</feature>
<evidence type="ECO:0000256" key="4">
    <source>
        <dbReference type="ARBA" id="ARBA00023157"/>
    </source>
</evidence>
<evidence type="ECO:0000256" key="3">
    <source>
        <dbReference type="ARBA" id="ARBA00023002"/>
    </source>
</evidence>
<dbReference type="PROSITE" id="PS51352">
    <property type="entry name" value="THIOREDOXIN_2"/>
    <property type="match status" value="1"/>
</dbReference>
<keyword evidence="4" id="KW-1015">Disulfide bond</keyword>
<evidence type="ECO:0000256" key="1">
    <source>
        <dbReference type="ARBA" id="ARBA00005791"/>
    </source>
</evidence>
<keyword evidence="3" id="KW-0560">Oxidoreductase</keyword>
<organism evidence="8 9">
    <name type="scientific">Corynebacterium phocae</name>
    <dbReference type="NCBI Taxonomy" id="161895"/>
    <lineage>
        <taxon>Bacteria</taxon>
        <taxon>Bacillati</taxon>
        <taxon>Actinomycetota</taxon>
        <taxon>Actinomycetes</taxon>
        <taxon>Mycobacteriales</taxon>
        <taxon>Corynebacteriaceae</taxon>
        <taxon>Corynebacterium</taxon>
    </lineage>
</organism>
<feature type="compositionally biased region" description="Low complexity" evidence="6">
    <location>
        <begin position="25"/>
        <end position="34"/>
    </location>
</feature>
<dbReference type="InterPro" id="IPR013766">
    <property type="entry name" value="Thioredoxin_domain"/>
</dbReference>
<dbReference type="PANTHER" id="PTHR13887:SF14">
    <property type="entry name" value="DISULFIDE BOND FORMATION PROTEIN D"/>
    <property type="match status" value="1"/>
</dbReference>
<protein>
    <submittedName>
        <fullName evidence="8">DsbA-like protein</fullName>
    </submittedName>
</protein>
<dbReference type="Pfam" id="PF13462">
    <property type="entry name" value="Thioredoxin_4"/>
    <property type="match status" value="1"/>
</dbReference>
<dbReference type="GO" id="GO:0016491">
    <property type="term" value="F:oxidoreductase activity"/>
    <property type="evidence" value="ECO:0007669"/>
    <property type="project" value="UniProtKB-KW"/>
</dbReference>
<evidence type="ECO:0000259" key="7">
    <source>
        <dbReference type="PROSITE" id="PS51352"/>
    </source>
</evidence>
<feature type="domain" description="Thioredoxin" evidence="7">
    <location>
        <begin position="44"/>
        <end position="257"/>
    </location>
</feature>
<dbReference type="OrthoDB" id="117402at2"/>
<evidence type="ECO:0000313" key="9">
    <source>
        <dbReference type="Proteomes" id="UP000185491"/>
    </source>
</evidence>
<sequence length="261" mass="27299">MALALGYLLGTRGAEPKTPAVAEPTGTSTATAAATATATTSAAADGGTPALNVADPKVGEGALLWGPSVPLSQLKEASQVHRRMANDPFAIGDVNAPVVISEFSDFECPFCSRHANQTFPELLKYVEDGTVRIEWNDFPINGPNAEAGAKAGRAAAEQGKFEEYKTAAFAASKDVQGHPNFGIEDFVKFAKQAGVPDLEQFRADATSDKYDDAIDHAKSYASSLGITGTPAFIIGETFVSGAQPISAFEEAITQELEKAGK</sequence>
<accession>A0A1L7D617</accession>
<dbReference type="Proteomes" id="UP000185491">
    <property type="component" value="Chromosome"/>
</dbReference>
<dbReference type="InterPro" id="IPR012336">
    <property type="entry name" value="Thioredoxin-like_fold"/>
</dbReference>
<dbReference type="Gene3D" id="3.40.30.10">
    <property type="entry name" value="Glutaredoxin"/>
    <property type="match status" value="1"/>
</dbReference>
<evidence type="ECO:0000256" key="5">
    <source>
        <dbReference type="ARBA" id="ARBA00023284"/>
    </source>
</evidence>
<dbReference type="SUPFAM" id="SSF52833">
    <property type="entry name" value="Thioredoxin-like"/>
    <property type="match status" value="1"/>
</dbReference>
<keyword evidence="9" id="KW-1185">Reference proteome</keyword>
<dbReference type="KEGG" id="cpho:CPHO_01270"/>
<reference evidence="8 9" key="1">
    <citation type="submission" date="2014-08" db="EMBL/GenBank/DDBJ databases">
        <title>Complete genome sequence of Corynebacterium phocae M408/89/1(T)(=DSM 44612(T)), isolated from the common seal (Phoca vitulina).</title>
        <authorList>
            <person name="Ruckert C."/>
            <person name="Albersmeier A."/>
            <person name="Winkler A."/>
            <person name="Kalinowski J."/>
        </authorList>
    </citation>
    <scope>NUCLEOTIDE SEQUENCE [LARGE SCALE GENOMIC DNA]</scope>
    <source>
        <strain evidence="8 9">M408/89/1</strain>
    </source>
</reference>
<evidence type="ECO:0000256" key="2">
    <source>
        <dbReference type="ARBA" id="ARBA00022729"/>
    </source>
</evidence>
<proteinExistence type="inferred from homology"/>
<dbReference type="EMBL" id="CP009249">
    <property type="protein sequence ID" value="APT93588.1"/>
    <property type="molecule type" value="Genomic_DNA"/>
</dbReference>
<evidence type="ECO:0000256" key="6">
    <source>
        <dbReference type="SAM" id="MobiDB-lite"/>
    </source>
</evidence>
<dbReference type="InterPro" id="IPR036249">
    <property type="entry name" value="Thioredoxin-like_sf"/>
</dbReference>
<evidence type="ECO:0000313" key="8">
    <source>
        <dbReference type="EMBL" id="APT93588.1"/>
    </source>
</evidence>
<keyword evidence="5" id="KW-0676">Redox-active center</keyword>
<comment type="similarity">
    <text evidence="1">Belongs to the thioredoxin family. DsbA subfamily.</text>
</comment>
<keyword evidence="2" id="KW-0732">Signal</keyword>
<gene>
    <name evidence="8" type="ORF">CPHO_01270</name>
</gene>